<dbReference type="EMBL" id="BBLT01000006">
    <property type="protein sequence ID" value="GAL86116.1"/>
    <property type="molecule type" value="Genomic_DNA"/>
</dbReference>
<dbReference type="AlphaFoldDB" id="A0A098LGK1"/>
<dbReference type="Proteomes" id="UP000030185">
    <property type="component" value="Unassembled WGS sequence"/>
</dbReference>
<organism evidence="1 2">
    <name type="scientific">Sporocytophaga myxococcoides</name>
    <dbReference type="NCBI Taxonomy" id="153721"/>
    <lineage>
        <taxon>Bacteria</taxon>
        <taxon>Pseudomonadati</taxon>
        <taxon>Bacteroidota</taxon>
        <taxon>Cytophagia</taxon>
        <taxon>Cytophagales</taxon>
        <taxon>Cytophagaceae</taxon>
        <taxon>Sporocytophaga</taxon>
    </lineage>
</organism>
<gene>
    <name evidence="1" type="ORF">MYP_3345</name>
</gene>
<name>A0A098LGK1_9BACT</name>
<protein>
    <submittedName>
        <fullName evidence="1">Uncharacterized protein</fullName>
    </submittedName>
</protein>
<comment type="caution">
    <text evidence="1">The sequence shown here is derived from an EMBL/GenBank/DDBJ whole genome shotgun (WGS) entry which is preliminary data.</text>
</comment>
<accession>A0A098LGK1</accession>
<reference evidence="1 2" key="1">
    <citation type="submission" date="2014-09" db="EMBL/GenBank/DDBJ databases">
        <title>Sporocytophaga myxococcoides PG-01 genome sequencing.</title>
        <authorList>
            <person name="Liu L."/>
            <person name="Gao P.J."/>
            <person name="Chen G.J."/>
            <person name="Wang L.S."/>
        </authorList>
    </citation>
    <scope>NUCLEOTIDE SEQUENCE [LARGE SCALE GENOMIC DNA]</scope>
    <source>
        <strain evidence="1 2">PG-01</strain>
    </source>
</reference>
<evidence type="ECO:0000313" key="2">
    <source>
        <dbReference type="Proteomes" id="UP000030185"/>
    </source>
</evidence>
<proteinExistence type="predicted"/>
<evidence type="ECO:0000313" key="1">
    <source>
        <dbReference type="EMBL" id="GAL86116.1"/>
    </source>
</evidence>
<sequence length="55" mass="6140">MEIPKTLKFLNTSDICSYFTFAKGGYIINIRPTAKGTLVVPFEKEFIKVGVDGIK</sequence>
<keyword evidence="2" id="KW-1185">Reference proteome</keyword>